<keyword evidence="5" id="KW-1185">Reference proteome</keyword>
<evidence type="ECO:0000256" key="3">
    <source>
        <dbReference type="ARBA" id="ARBA00023170"/>
    </source>
</evidence>
<evidence type="ECO:0000313" key="5">
    <source>
        <dbReference type="Proteomes" id="UP000271889"/>
    </source>
</evidence>
<dbReference type="Proteomes" id="UP000271889">
    <property type="component" value="Unassembled WGS sequence"/>
</dbReference>
<dbReference type="InterPro" id="IPR035500">
    <property type="entry name" value="NHR-like_dom_sf"/>
</dbReference>
<sequence length="72" mass="8834">MPNWPLQNRFPTPEELERFRKGENLTPFCPVEPERKNWFLFDIMSSIEWAKTFSVFHKLNRQDQVFPFFIDI</sequence>
<protein>
    <submittedName>
        <fullName evidence="4">Uncharacterized protein</fullName>
    </submittedName>
</protein>
<keyword evidence="1" id="KW-0805">Transcription regulation</keyword>
<proteinExistence type="predicted"/>
<dbReference type="SUPFAM" id="SSF48508">
    <property type="entry name" value="Nuclear receptor ligand-binding domain"/>
    <property type="match status" value="1"/>
</dbReference>
<evidence type="ECO:0000313" key="4">
    <source>
        <dbReference type="EMBL" id="VDK65022.1"/>
    </source>
</evidence>
<dbReference type="EMBL" id="UYRV01018705">
    <property type="protein sequence ID" value="VDK65022.1"/>
    <property type="molecule type" value="Genomic_DNA"/>
</dbReference>
<evidence type="ECO:0000256" key="2">
    <source>
        <dbReference type="ARBA" id="ARBA00023163"/>
    </source>
</evidence>
<dbReference type="AlphaFoldDB" id="A0A3P6RNJ3"/>
<organism evidence="4 5">
    <name type="scientific">Cylicostephanus goldi</name>
    <name type="common">Nematode worm</name>
    <dbReference type="NCBI Taxonomy" id="71465"/>
    <lineage>
        <taxon>Eukaryota</taxon>
        <taxon>Metazoa</taxon>
        <taxon>Ecdysozoa</taxon>
        <taxon>Nematoda</taxon>
        <taxon>Chromadorea</taxon>
        <taxon>Rhabditida</taxon>
        <taxon>Rhabditina</taxon>
        <taxon>Rhabditomorpha</taxon>
        <taxon>Strongyloidea</taxon>
        <taxon>Strongylidae</taxon>
        <taxon>Cylicostephanus</taxon>
    </lineage>
</organism>
<evidence type="ECO:0000256" key="1">
    <source>
        <dbReference type="ARBA" id="ARBA00023015"/>
    </source>
</evidence>
<accession>A0A3P6RNJ3</accession>
<keyword evidence="2" id="KW-0804">Transcription</keyword>
<dbReference type="OrthoDB" id="9984314at2759"/>
<reference evidence="4 5" key="1">
    <citation type="submission" date="2018-11" db="EMBL/GenBank/DDBJ databases">
        <authorList>
            <consortium name="Pathogen Informatics"/>
        </authorList>
    </citation>
    <scope>NUCLEOTIDE SEQUENCE [LARGE SCALE GENOMIC DNA]</scope>
</reference>
<gene>
    <name evidence="4" type="ORF">CGOC_LOCUS5964</name>
</gene>
<name>A0A3P6RNJ3_CYLGO</name>
<keyword evidence="3" id="KW-0675">Receptor</keyword>